<dbReference type="RefSeq" id="WP_147580887.1">
    <property type="nucleotide sequence ID" value="NZ_JAOQJR010000024.1"/>
</dbReference>
<comment type="caution">
    <text evidence="18">Lacks conserved residue(s) required for the propagation of feature annotation.</text>
</comment>
<comment type="catalytic activity">
    <reaction evidence="2 18 19">
        <text>(6R)-NADPHX = (6S)-NADPHX</text>
        <dbReference type="Rhea" id="RHEA:32227"/>
        <dbReference type="ChEBI" id="CHEBI:64076"/>
        <dbReference type="ChEBI" id="CHEBI:64077"/>
        <dbReference type="EC" id="5.1.99.6"/>
    </reaction>
</comment>
<dbReference type="Gene3D" id="3.40.1190.20">
    <property type="match status" value="1"/>
</dbReference>
<comment type="similarity">
    <text evidence="3 19">In the N-terminal section; belongs to the NnrE/AIBP family.</text>
</comment>
<evidence type="ECO:0000256" key="2">
    <source>
        <dbReference type="ARBA" id="ARBA00000909"/>
    </source>
</evidence>
<comment type="cofactor">
    <cofactor evidence="17">
        <name>Mg(2+)</name>
        <dbReference type="ChEBI" id="CHEBI:18420"/>
    </cofactor>
</comment>
<evidence type="ECO:0000259" key="21">
    <source>
        <dbReference type="PROSITE" id="PS51385"/>
    </source>
</evidence>
<accession>A0ABT2SZ60</accession>
<feature type="binding site" evidence="17">
    <location>
        <position position="366"/>
    </location>
    <ligand>
        <name>(6S)-NADPHX</name>
        <dbReference type="ChEBI" id="CHEBI:64076"/>
    </ligand>
</feature>
<keyword evidence="23" id="KW-1185">Reference proteome</keyword>
<keyword evidence="6 17" id="KW-0547">Nucleotide-binding</keyword>
<comment type="function">
    <text evidence="17">Catalyzes the dehydration of the S-form of NAD(P)HX at the expense of ADP, which is converted to AMP. Together with NAD(P)HX epimerase, which catalyzes the epimerization of the S- and R-forms, the enzyme allows the repair of both epimers of NAD(P)HX, a damaged form of NAD(P)H that is a result of enzymatic or heat-dependent hydration.</text>
</comment>
<keyword evidence="12 17" id="KW-0456">Lyase</keyword>
<comment type="caution">
    <text evidence="22">The sequence shown here is derived from an EMBL/GenBank/DDBJ whole genome shotgun (WGS) entry which is preliminary data.</text>
</comment>
<dbReference type="SUPFAM" id="SSF53613">
    <property type="entry name" value="Ribokinase-like"/>
    <property type="match status" value="1"/>
</dbReference>
<comment type="function">
    <text evidence="18">Catalyzes the epimerization of the S- and R-forms of NAD(P)HX, a damaged form of NAD(P)H that is a result of enzymatic or heat-dependent hydration. This is a prerequisite for the S-specific NAD(P)H-hydrate dehydratase to allow the repair of both epimers of NAD(P)HX.</text>
</comment>
<dbReference type="EC" id="4.2.1.136" evidence="19"/>
<feature type="binding site" evidence="17">
    <location>
        <position position="315"/>
    </location>
    <ligand>
        <name>(6S)-NADPHX</name>
        <dbReference type="ChEBI" id="CHEBI:64076"/>
    </ligand>
</feature>
<dbReference type="InterPro" id="IPR029056">
    <property type="entry name" value="Ribokinase-like"/>
</dbReference>
<dbReference type="EMBL" id="JAOQJR010000024">
    <property type="protein sequence ID" value="MCU6739668.1"/>
    <property type="molecule type" value="Genomic_DNA"/>
</dbReference>
<dbReference type="PANTHER" id="PTHR12592:SF0">
    <property type="entry name" value="ATP-DEPENDENT (S)-NAD(P)H-HYDRATE DEHYDRATASE"/>
    <property type="match status" value="1"/>
</dbReference>
<comment type="catalytic activity">
    <reaction evidence="1 18 19">
        <text>(6R)-NADHX = (6S)-NADHX</text>
        <dbReference type="Rhea" id="RHEA:32215"/>
        <dbReference type="ChEBI" id="CHEBI:64074"/>
        <dbReference type="ChEBI" id="CHEBI:64075"/>
        <dbReference type="EC" id="5.1.99.6"/>
    </reaction>
</comment>
<evidence type="ECO:0000256" key="19">
    <source>
        <dbReference type="PIRNR" id="PIRNR017184"/>
    </source>
</evidence>
<comment type="cofactor">
    <cofactor evidence="18 19">
        <name>K(+)</name>
        <dbReference type="ChEBI" id="CHEBI:29103"/>
    </cofactor>
    <text evidence="18 19">Binds 1 potassium ion per subunit.</text>
</comment>
<dbReference type="Gene3D" id="3.40.50.10260">
    <property type="entry name" value="YjeF N-terminal domain"/>
    <property type="match status" value="1"/>
</dbReference>
<dbReference type="InterPro" id="IPR036652">
    <property type="entry name" value="YjeF_N_dom_sf"/>
</dbReference>
<keyword evidence="10 17" id="KW-0520">NAD</keyword>
<feature type="binding site" evidence="18">
    <location>
        <position position="123"/>
    </location>
    <ligand>
        <name>K(+)</name>
        <dbReference type="ChEBI" id="CHEBI:29103"/>
    </ligand>
</feature>
<gene>
    <name evidence="18" type="primary">nnrE</name>
    <name evidence="17" type="synonym">nnrD</name>
    <name evidence="22" type="ORF">OCV55_13570</name>
</gene>
<dbReference type="PIRSF" id="PIRSF017184">
    <property type="entry name" value="Nnr"/>
    <property type="match status" value="1"/>
</dbReference>
<feature type="binding site" evidence="18">
    <location>
        <position position="156"/>
    </location>
    <ligand>
        <name>(6S)-NADPHX</name>
        <dbReference type="ChEBI" id="CHEBI:64076"/>
    </ligand>
</feature>
<dbReference type="PROSITE" id="PS51383">
    <property type="entry name" value="YJEF_C_3"/>
    <property type="match status" value="1"/>
</dbReference>
<evidence type="ECO:0000256" key="6">
    <source>
        <dbReference type="ARBA" id="ARBA00022741"/>
    </source>
</evidence>
<comment type="similarity">
    <text evidence="18">Belongs to the NnrE/AIBP family.</text>
</comment>
<keyword evidence="5 18" id="KW-0479">Metal-binding</keyword>
<evidence type="ECO:0000256" key="11">
    <source>
        <dbReference type="ARBA" id="ARBA00023235"/>
    </source>
</evidence>
<dbReference type="SUPFAM" id="SSF64153">
    <property type="entry name" value="YjeF N-terminal domain-like"/>
    <property type="match status" value="1"/>
</dbReference>
<feature type="binding site" evidence="17">
    <location>
        <position position="429"/>
    </location>
    <ligand>
        <name>(6S)-NADPHX</name>
        <dbReference type="ChEBI" id="CHEBI:64076"/>
    </ligand>
</feature>
<feature type="binding site" evidence="18">
    <location>
        <begin position="52"/>
        <end position="56"/>
    </location>
    <ligand>
        <name>(6S)-NADPHX</name>
        <dbReference type="ChEBI" id="CHEBI:64076"/>
    </ligand>
</feature>
<keyword evidence="8 17" id="KW-0521">NADP</keyword>
<dbReference type="Pfam" id="PF01256">
    <property type="entry name" value="Carb_kinase"/>
    <property type="match status" value="1"/>
</dbReference>
<feature type="binding site" evidence="18">
    <location>
        <position position="159"/>
    </location>
    <ligand>
        <name>K(+)</name>
        <dbReference type="ChEBI" id="CHEBI:29103"/>
    </ligand>
</feature>
<feature type="domain" description="YjeF N-terminal" evidence="21">
    <location>
        <begin position="9"/>
        <end position="213"/>
    </location>
</feature>
<dbReference type="NCBIfam" id="TIGR00196">
    <property type="entry name" value="yjeF_cterm"/>
    <property type="match status" value="1"/>
</dbReference>
<dbReference type="InterPro" id="IPR000631">
    <property type="entry name" value="CARKD"/>
</dbReference>
<dbReference type="InterPro" id="IPR030677">
    <property type="entry name" value="Nnr"/>
</dbReference>
<evidence type="ECO:0000256" key="16">
    <source>
        <dbReference type="ARBA" id="ARBA00049209"/>
    </source>
</evidence>
<evidence type="ECO:0000256" key="10">
    <source>
        <dbReference type="ARBA" id="ARBA00023027"/>
    </source>
</evidence>
<dbReference type="EC" id="5.1.99.6" evidence="19"/>
<dbReference type="CDD" id="cd01171">
    <property type="entry name" value="YXKO-related"/>
    <property type="match status" value="1"/>
</dbReference>
<sequence length="496" mass="55351">MYIATSSQLKRYDQALLDYGYSIEQLVDKASDCLLKHFDKYQRIMIVCGPGNNGADGISLGIKLHQEGKEVLLCLTGKEEKLSQANRYYLDQAQSLSIECLFVSEETLEEFQKSVPHFDVVVDALFGFGLNSDLRGIVKYVVDLINNIEVDVIAIDIPTGLNPDTGKPYNSCICAYQTITLTAYKLAFLNPESEMYTGKVILELLDAKSFHEEMLFSQPIDFKWAKYHIKERLYDGHKGTYGRIMHVTGCYHYRGAALLAAKAAVYAGSGLVTVWSNEKVIDSLSLFCPEATSCQRYYFDEHLLQEKDAILIGSGLGLNEDSERFVCELLSHTQVPVVIDGDALTILAKHPELLENHHSSWILTPHHGEFKRFVDFKQTSEMVDQANAFAKKYHVTLVLKGPHTLISDGNETYRIMSGNKGMSSAGMGDTLAGIISSFLGQGYLPKDAAILGTYLHGLCGDEVYKENYTVVASKVIDQIPQMMKKLNKNRSAIPFL</sequence>
<comment type="similarity">
    <text evidence="4 19">In the C-terminal section; belongs to the NnrD/CARKD family.</text>
</comment>
<feature type="binding site" evidence="17">
    <location>
        <begin position="400"/>
        <end position="404"/>
    </location>
    <ligand>
        <name>AMP</name>
        <dbReference type="ChEBI" id="CHEBI:456215"/>
    </ligand>
</feature>
<name>A0ABT2SZ60_9FIRM</name>
<proteinExistence type="inferred from homology"/>
<evidence type="ECO:0000256" key="1">
    <source>
        <dbReference type="ARBA" id="ARBA00000013"/>
    </source>
</evidence>
<evidence type="ECO:0000256" key="14">
    <source>
        <dbReference type="ARBA" id="ARBA00025153"/>
    </source>
</evidence>
<evidence type="ECO:0000313" key="22">
    <source>
        <dbReference type="EMBL" id="MCU6739668.1"/>
    </source>
</evidence>
<evidence type="ECO:0000256" key="3">
    <source>
        <dbReference type="ARBA" id="ARBA00006001"/>
    </source>
</evidence>
<dbReference type="Pfam" id="PF03853">
    <property type="entry name" value="YjeF_N"/>
    <property type="match status" value="1"/>
</dbReference>
<keyword evidence="13" id="KW-0511">Multifunctional enzyme</keyword>
<dbReference type="InterPro" id="IPR004443">
    <property type="entry name" value="YjeF_N_dom"/>
</dbReference>
<comment type="subunit">
    <text evidence="17">Homotetramer.</text>
</comment>
<dbReference type="HAMAP" id="MF_01966">
    <property type="entry name" value="NADHX_epimerase"/>
    <property type="match status" value="1"/>
</dbReference>
<evidence type="ECO:0000256" key="9">
    <source>
        <dbReference type="ARBA" id="ARBA00022958"/>
    </source>
</evidence>
<evidence type="ECO:0000256" key="5">
    <source>
        <dbReference type="ARBA" id="ARBA00022723"/>
    </source>
</evidence>
<dbReference type="HAMAP" id="MF_01965">
    <property type="entry name" value="NADHX_dehydratase"/>
    <property type="match status" value="1"/>
</dbReference>
<keyword evidence="9 18" id="KW-0630">Potassium</keyword>
<reference evidence="22 23" key="1">
    <citation type="journal article" date="2021" name="ISME Commun">
        <title>Automated analysis of genomic sequences facilitates high-throughput and comprehensive description of bacteria.</title>
        <authorList>
            <person name="Hitch T.C.A."/>
        </authorList>
    </citation>
    <scope>NUCLEOTIDE SEQUENCE [LARGE SCALE GENOMIC DNA]</scope>
    <source>
        <strain evidence="22 23">H4_15</strain>
    </source>
</reference>
<evidence type="ECO:0000256" key="12">
    <source>
        <dbReference type="ARBA" id="ARBA00023239"/>
    </source>
</evidence>
<feature type="binding site" evidence="18">
    <location>
        <begin position="127"/>
        <end position="133"/>
    </location>
    <ligand>
        <name>(6S)-NADPHX</name>
        <dbReference type="ChEBI" id="CHEBI:64076"/>
    </ligand>
</feature>
<dbReference type="InterPro" id="IPR017953">
    <property type="entry name" value="Carbohydrate_kinase_pred_CS"/>
</dbReference>
<dbReference type="NCBIfam" id="TIGR00197">
    <property type="entry name" value="yjeF_nterm"/>
    <property type="match status" value="1"/>
</dbReference>
<feature type="domain" description="YjeF C-terminal" evidence="20">
    <location>
        <begin position="221"/>
        <end position="486"/>
    </location>
</feature>
<feature type="binding site" evidence="17">
    <location>
        <position position="256"/>
    </location>
    <ligand>
        <name>(6S)-NADPHX</name>
        <dbReference type="ChEBI" id="CHEBI:64076"/>
    </ligand>
</feature>
<evidence type="ECO:0000256" key="15">
    <source>
        <dbReference type="ARBA" id="ARBA00048238"/>
    </source>
</evidence>
<dbReference type="PANTHER" id="PTHR12592">
    <property type="entry name" value="ATP-DEPENDENT (S)-NAD(P)H-HYDRATE DEHYDRATASE FAMILY MEMBER"/>
    <property type="match status" value="1"/>
</dbReference>
<evidence type="ECO:0000256" key="8">
    <source>
        <dbReference type="ARBA" id="ARBA00022857"/>
    </source>
</evidence>
<organism evidence="22 23">
    <name type="scientific">[Clostridium] ammoniilyticum</name>
    <dbReference type="NCBI Taxonomy" id="2981784"/>
    <lineage>
        <taxon>Bacteria</taxon>
        <taxon>Bacillati</taxon>
        <taxon>Bacillota</taxon>
        <taxon>Erysipelotrichia</taxon>
        <taxon>Erysipelotrichales</taxon>
        <taxon>Coprobacillaceae</taxon>
        <taxon>Faecalibacillus</taxon>
    </lineage>
</organism>
<keyword evidence="7 17" id="KW-0067">ATP-binding</keyword>
<evidence type="ECO:0000256" key="7">
    <source>
        <dbReference type="ARBA" id="ARBA00022840"/>
    </source>
</evidence>
<evidence type="ECO:0000256" key="4">
    <source>
        <dbReference type="ARBA" id="ARBA00009524"/>
    </source>
</evidence>
<evidence type="ECO:0000256" key="17">
    <source>
        <dbReference type="HAMAP-Rule" id="MF_01965"/>
    </source>
</evidence>
<dbReference type="PROSITE" id="PS51385">
    <property type="entry name" value="YJEF_N"/>
    <property type="match status" value="1"/>
</dbReference>
<comment type="catalytic activity">
    <reaction evidence="15 17 19">
        <text>(6S)-NADHX + ADP = AMP + phosphate + NADH + H(+)</text>
        <dbReference type="Rhea" id="RHEA:32223"/>
        <dbReference type="ChEBI" id="CHEBI:15378"/>
        <dbReference type="ChEBI" id="CHEBI:43474"/>
        <dbReference type="ChEBI" id="CHEBI:57945"/>
        <dbReference type="ChEBI" id="CHEBI:64074"/>
        <dbReference type="ChEBI" id="CHEBI:456215"/>
        <dbReference type="ChEBI" id="CHEBI:456216"/>
        <dbReference type="EC" id="4.2.1.136"/>
    </reaction>
</comment>
<comment type="similarity">
    <text evidence="17">Belongs to the NnrD/CARKD family.</text>
</comment>
<comment type="catalytic activity">
    <reaction evidence="16 17 19">
        <text>(6S)-NADPHX + ADP = AMP + phosphate + NADPH + H(+)</text>
        <dbReference type="Rhea" id="RHEA:32235"/>
        <dbReference type="ChEBI" id="CHEBI:15378"/>
        <dbReference type="ChEBI" id="CHEBI:43474"/>
        <dbReference type="ChEBI" id="CHEBI:57783"/>
        <dbReference type="ChEBI" id="CHEBI:64076"/>
        <dbReference type="ChEBI" id="CHEBI:456215"/>
        <dbReference type="ChEBI" id="CHEBI:456216"/>
        <dbReference type="EC" id="4.2.1.136"/>
    </reaction>
</comment>
<keyword evidence="11 18" id="KW-0413">Isomerase</keyword>
<evidence type="ECO:0000256" key="18">
    <source>
        <dbReference type="HAMAP-Rule" id="MF_01966"/>
    </source>
</evidence>
<evidence type="ECO:0000313" key="23">
    <source>
        <dbReference type="Proteomes" id="UP001208364"/>
    </source>
</evidence>
<comment type="function">
    <text evidence="14 19">Bifunctional enzyme that catalyzes the epimerization of the S- and R-forms of NAD(P)HX and the dehydration of the S-form of NAD(P)HX at the expense of ADP, which is converted to AMP. This allows the repair of both epimers of NAD(P)HX, a damaged form of NAD(P)H that is a result of enzymatic or heat-dependent hydration.</text>
</comment>
<dbReference type="Proteomes" id="UP001208364">
    <property type="component" value="Unassembled WGS sequence"/>
</dbReference>
<evidence type="ECO:0000259" key="20">
    <source>
        <dbReference type="PROSITE" id="PS51383"/>
    </source>
</evidence>
<evidence type="ECO:0000256" key="13">
    <source>
        <dbReference type="ARBA" id="ARBA00023268"/>
    </source>
</evidence>
<feature type="binding site" evidence="17">
    <location>
        <position position="428"/>
    </location>
    <ligand>
        <name>AMP</name>
        <dbReference type="ChEBI" id="CHEBI:456215"/>
    </ligand>
</feature>
<feature type="binding site" evidence="18">
    <location>
        <position position="53"/>
    </location>
    <ligand>
        <name>K(+)</name>
        <dbReference type="ChEBI" id="CHEBI:29103"/>
    </ligand>
</feature>
<dbReference type="PROSITE" id="PS01050">
    <property type="entry name" value="YJEF_C_2"/>
    <property type="match status" value="1"/>
</dbReference>
<protein>
    <recommendedName>
        <fullName evidence="19">Bifunctional NAD(P)H-hydrate repair enzyme</fullName>
    </recommendedName>
    <alternativeName>
        <fullName evidence="19">Nicotinamide nucleotide repair protein</fullName>
    </alternativeName>
    <domain>
        <recommendedName>
            <fullName evidence="19">ADP-dependent (S)-NAD(P)H-hydrate dehydratase</fullName>
            <ecNumber evidence="19">4.2.1.136</ecNumber>
        </recommendedName>
        <alternativeName>
            <fullName evidence="19">ADP-dependent NAD(P)HX dehydratase</fullName>
        </alternativeName>
    </domain>
    <domain>
        <recommendedName>
            <fullName evidence="19">NAD(P)H-hydrate epimerase</fullName>
            <ecNumber evidence="19">5.1.99.6</ecNumber>
        </recommendedName>
    </domain>
</protein>
<dbReference type="PROSITE" id="PS01049">
    <property type="entry name" value="YJEF_C_1"/>
    <property type="match status" value="1"/>
</dbReference>